<dbReference type="eggNOG" id="COG1249">
    <property type="taxonomic scope" value="Bacteria"/>
</dbReference>
<comment type="similarity">
    <text evidence="1 11">Belongs to the class-I pyridine nucleotide-disulfide oxidoreductase family.</text>
</comment>
<dbReference type="PANTHER" id="PTHR43014">
    <property type="entry name" value="MERCURIC REDUCTASE"/>
    <property type="match status" value="1"/>
</dbReference>
<sequence>MTTSVKNIIIGFGKAGKTLAGYLGSQGEETILIEKSKAMYGGTCINVGCIPTKKLATKAARKQYSTEEASTYYAKSVQEKKALISALNQANYNKVDSVEKTTIIDGTARFVDDHTVAVETAEGEKLFKAERIFINTGATPFVPPVEGLTIGGNIHTSETIMDMEEYPESLVIIGSGFIGLEFAATYAQFGTKVTVVDVFDTFLPREDDDVSAAVKEQLESLGISFNLGIQLKNVHQEDGKVIIQAVTGEGTPLAFTTDAVLVATGRRANIQGLDLDKAGVAVSERGTIQVNEFLQTNVPHIFAMGDVNGGPQFTFVSLDDFRIVKRFLAGDTSYSTKQRAKFPTATFINPPLASVGLNEKQAKEAGIEVKFAKLPAMAIPKAKIIGNQVGFYKVLVDASNNQIVGATLFAEEAHEVINIIATAMNANLPYTVLRDQIFTHPTMAEALNDVFGMIQ</sequence>
<comment type="caution">
    <text evidence="14">The sequence shown here is derived from an EMBL/GenBank/DDBJ whole genome shotgun (WGS) entry which is preliminary data.</text>
</comment>
<keyword evidence="3 9" id="KW-0274">FAD</keyword>
<feature type="binding site" evidence="9">
    <location>
        <position position="53"/>
    </location>
    <ligand>
        <name>FAD</name>
        <dbReference type="ChEBI" id="CHEBI:57692"/>
    </ligand>
</feature>
<evidence type="ECO:0000259" key="13">
    <source>
        <dbReference type="Pfam" id="PF07992"/>
    </source>
</evidence>
<dbReference type="AlphaFoldDB" id="C8NDU6"/>
<keyword evidence="9" id="KW-0520">NAD</keyword>
<keyword evidence="6" id="KW-1015">Disulfide bond</keyword>
<feature type="binding site" evidence="9">
    <location>
        <position position="265"/>
    </location>
    <ligand>
        <name>NAD(+)</name>
        <dbReference type="ChEBI" id="CHEBI:57540"/>
    </ligand>
</feature>
<organism evidence="14 15">
    <name type="scientific">Granulicatella adiacens ATCC 49175</name>
    <dbReference type="NCBI Taxonomy" id="638301"/>
    <lineage>
        <taxon>Bacteria</taxon>
        <taxon>Bacillati</taxon>
        <taxon>Bacillota</taxon>
        <taxon>Bacilli</taxon>
        <taxon>Lactobacillales</taxon>
        <taxon>Carnobacteriaceae</taxon>
        <taxon>Granulicatella</taxon>
    </lineage>
</organism>
<evidence type="ECO:0000259" key="12">
    <source>
        <dbReference type="Pfam" id="PF02852"/>
    </source>
</evidence>
<reference evidence="14 15" key="1">
    <citation type="submission" date="2009-08" db="EMBL/GenBank/DDBJ databases">
        <authorList>
            <person name="Muzny D."/>
            <person name="Qin X."/>
            <person name="Deng J."/>
            <person name="Jiang H."/>
            <person name="Liu Y."/>
            <person name="Qu J."/>
            <person name="Song X.-Z."/>
            <person name="Zhang L."/>
            <person name="Thornton R."/>
            <person name="Coyle M."/>
            <person name="Francisco L."/>
            <person name="Jackson L."/>
            <person name="Javaid M."/>
            <person name="Korchina V."/>
            <person name="Kovar C."/>
            <person name="Mata R."/>
            <person name="Mathew T."/>
            <person name="Ngo R."/>
            <person name="Nguyen L."/>
            <person name="Nguyen N."/>
            <person name="Okwuonu G."/>
            <person name="Ongeri F."/>
            <person name="Pham C."/>
            <person name="Simmons D."/>
            <person name="Wilczek-Boney K."/>
            <person name="Hale W."/>
            <person name="Jakkamsetti A."/>
            <person name="Pham P."/>
            <person name="Ruth R."/>
            <person name="San Lucas F."/>
            <person name="Warren J."/>
            <person name="Zhang J."/>
            <person name="Zhao Z."/>
            <person name="Zhou C."/>
            <person name="Zhu D."/>
            <person name="Lee S."/>
            <person name="Bess C."/>
            <person name="Blankenburg K."/>
            <person name="Forbes L."/>
            <person name="Fu Q."/>
            <person name="Gubbala S."/>
            <person name="Hirani K."/>
            <person name="Jayaseelan J.C."/>
            <person name="Lara F."/>
            <person name="Munidasa M."/>
            <person name="Palculict T."/>
            <person name="Patil S."/>
            <person name="Pu L.-L."/>
            <person name="Saada N."/>
            <person name="Tang L."/>
            <person name="Weissenberger G."/>
            <person name="Zhu Y."/>
            <person name="Hemphill L."/>
            <person name="Shang Y."/>
            <person name="Youmans B."/>
            <person name="Ayvaz T."/>
            <person name="Ross M."/>
            <person name="Santibanez J."/>
            <person name="Aqrawi P."/>
            <person name="Gross S."/>
            <person name="Joshi V."/>
            <person name="Fowler G."/>
            <person name="Nazareth L."/>
            <person name="Reid J."/>
            <person name="Worley K."/>
            <person name="Petrosino J."/>
            <person name="Highlander S."/>
            <person name="Gibbs R."/>
        </authorList>
    </citation>
    <scope>NUCLEOTIDE SEQUENCE [LARGE SCALE GENOMIC DNA]</scope>
    <source>
        <strain evidence="14 15">ATCC 49175</strain>
    </source>
</reference>
<name>C8NDU6_9LACT</name>
<feature type="disulfide bond" description="Redox-active" evidence="10">
    <location>
        <begin position="44"/>
        <end position="49"/>
    </location>
</feature>
<evidence type="ECO:0000256" key="2">
    <source>
        <dbReference type="ARBA" id="ARBA00022630"/>
    </source>
</evidence>
<dbReference type="InterPro" id="IPR012999">
    <property type="entry name" value="Pyr_OxRdtase_I_AS"/>
</dbReference>
<proteinExistence type="inferred from homology"/>
<dbReference type="SUPFAM" id="SSF55424">
    <property type="entry name" value="FAD/NAD-linked reductases, dimerisation (C-terminal) domain"/>
    <property type="match status" value="1"/>
</dbReference>
<feature type="domain" description="FAD/NAD(P)-binding" evidence="13">
    <location>
        <begin position="8"/>
        <end position="314"/>
    </location>
</feature>
<keyword evidence="4" id="KW-0521">NADP</keyword>
<feature type="binding site" evidence="9">
    <location>
        <position position="306"/>
    </location>
    <ligand>
        <name>FAD</name>
        <dbReference type="ChEBI" id="CHEBI:57692"/>
    </ligand>
</feature>
<evidence type="ECO:0000313" key="14">
    <source>
        <dbReference type="EMBL" id="EEW38227.1"/>
    </source>
</evidence>
<dbReference type="PIRSF" id="PIRSF000350">
    <property type="entry name" value="Mercury_reductase_MerA"/>
    <property type="match status" value="1"/>
</dbReference>
<dbReference type="PANTHER" id="PTHR43014:SF4">
    <property type="entry name" value="PYRIDINE NUCLEOTIDE-DISULFIDE OXIDOREDUCTASE RCLA-RELATED"/>
    <property type="match status" value="1"/>
</dbReference>
<protein>
    <submittedName>
        <fullName evidence="14">Pyridine nucleotide-disulfide oxidoreductase</fullName>
    </submittedName>
</protein>
<keyword evidence="7 11" id="KW-0676">Redox-active center</keyword>
<evidence type="ECO:0000256" key="3">
    <source>
        <dbReference type="ARBA" id="ARBA00022827"/>
    </source>
</evidence>
<dbReference type="STRING" id="638301.HMPREF0444_0091"/>
<dbReference type="EMBL" id="ACKZ01000004">
    <property type="protein sequence ID" value="EEW38227.1"/>
    <property type="molecule type" value="Genomic_DNA"/>
</dbReference>
<evidence type="ECO:0000256" key="11">
    <source>
        <dbReference type="RuleBase" id="RU003691"/>
    </source>
</evidence>
<gene>
    <name evidence="14" type="ORF">HMPREF0444_0091</name>
</gene>
<dbReference type="InterPro" id="IPR016156">
    <property type="entry name" value="FAD/NAD-linked_Rdtase_dimer_sf"/>
</dbReference>
<comment type="cofactor">
    <cofactor evidence="9">
        <name>FAD</name>
        <dbReference type="ChEBI" id="CHEBI:57692"/>
    </cofactor>
    <text evidence="9">Binds 1 FAD per subunit.</text>
</comment>
<dbReference type="FunFam" id="3.30.390.30:FF:000001">
    <property type="entry name" value="Dihydrolipoyl dehydrogenase"/>
    <property type="match status" value="1"/>
</dbReference>
<evidence type="ECO:0000256" key="5">
    <source>
        <dbReference type="ARBA" id="ARBA00023002"/>
    </source>
</evidence>
<evidence type="ECO:0000256" key="6">
    <source>
        <dbReference type="ARBA" id="ARBA00023157"/>
    </source>
</evidence>
<dbReference type="Proteomes" id="UP000005926">
    <property type="component" value="Unassembled WGS sequence"/>
</dbReference>
<evidence type="ECO:0000256" key="4">
    <source>
        <dbReference type="ARBA" id="ARBA00022857"/>
    </source>
</evidence>
<evidence type="ECO:0000256" key="7">
    <source>
        <dbReference type="ARBA" id="ARBA00023284"/>
    </source>
</evidence>
<dbReference type="PRINTS" id="PR00368">
    <property type="entry name" value="FADPNR"/>
</dbReference>
<dbReference type="Gene3D" id="3.50.50.60">
    <property type="entry name" value="FAD/NAD(P)-binding domain"/>
    <property type="match status" value="2"/>
</dbReference>
<dbReference type="InterPro" id="IPR004099">
    <property type="entry name" value="Pyr_nucl-diS_OxRdtase_dimer"/>
</dbReference>
<keyword evidence="15" id="KW-1185">Reference proteome</keyword>
<feature type="domain" description="Pyridine nucleotide-disulphide oxidoreductase dimerisation" evidence="12">
    <location>
        <begin position="343"/>
        <end position="448"/>
    </location>
</feature>
<dbReference type="HOGENOM" id="CLU_016755_1_2_9"/>
<evidence type="ECO:0000313" key="15">
    <source>
        <dbReference type="Proteomes" id="UP000005926"/>
    </source>
</evidence>
<dbReference type="InterPro" id="IPR036188">
    <property type="entry name" value="FAD/NAD-bd_sf"/>
</dbReference>
<dbReference type="InterPro" id="IPR023753">
    <property type="entry name" value="FAD/NAD-binding_dom"/>
</dbReference>
<dbReference type="Gene3D" id="3.30.390.30">
    <property type="match status" value="1"/>
</dbReference>
<evidence type="ECO:0000256" key="10">
    <source>
        <dbReference type="PIRSR" id="PIRSR000350-4"/>
    </source>
</evidence>
<evidence type="ECO:0000256" key="1">
    <source>
        <dbReference type="ARBA" id="ARBA00007532"/>
    </source>
</evidence>
<evidence type="ECO:0000256" key="8">
    <source>
        <dbReference type="PIRSR" id="PIRSR000350-2"/>
    </source>
</evidence>
<dbReference type="GO" id="GO:0003955">
    <property type="term" value="F:NAD(P)H dehydrogenase (quinone) activity"/>
    <property type="evidence" value="ECO:0007669"/>
    <property type="project" value="TreeGrafter"/>
</dbReference>
<dbReference type="GO" id="GO:0050660">
    <property type="term" value="F:flavin adenine dinucleotide binding"/>
    <property type="evidence" value="ECO:0007669"/>
    <property type="project" value="TreeGrafter"/>
</dbReference>
<keyword evidence="2 11" id="KW-0285">Flavoprotein</keyword>
<dbReference type="SUPFAM" id="SSF51905">
    <property type="entry name" value="FAD/NAD(P)-binding domain"/>
    <property type="match status" value="1"/>
</dbReference>
<dbReference type="GO" id="GO:0016668">
    <property type="term" value="F:oxidoreductase activity, acting on a sulfur group of donors, NAD(P) as acceptor"/>
    <property type="evidence" value="ECO:0007669"/>
    <property type="project" value="InterPro"/>
</dbReference>
<dbReference type="Pfam" id="PF07992">
    <property type="entry name" value="Pyr_redox_2"/>
    <property type="match status" value="1"/>
</dbReference>
<dbReference type="GeneID" id="78411644"/>
<evidence type="ECO:0000256" key="9">
    <source>
        <dbReference type="PIRSR" id="PIRSR000350-3"/>
    </source>
</evidence>
<dbReference type="InterPro" id="IPR001100">
    <property type="entry name" value="Pyr_nuc-diS_OxRdtase"/>
</dbReference>
<feature type="active site" description="Proton acceptor" evidence="8">
    <location>
        <position position="440"/>
    </location>
</feature>
<accession>C8NDU6</accession>
<keyword evidence="9" id="KW-0547">Nucleotide-binding</keyword>
<feature type="binding site" evidence="9">
    <location>
        <begin position="174"/>
        <end position="181"/>
    </location>
    <ligand>
        <name>NAD(+)</name>
        <dbReference type="ChEBI" id="CHEBI:57540"/>
    </ligand>
</feature>
<keyword evidence="5 11" id="KW-0560">Oxidoreductase</keyword>
<dbReference type="PROSITE" id="PS00076">
    <property type="entry name" value="PYRIDINE_REDOX_1"/>
    <property type="match status" value="1"/>
</dbReference>
<dbReference type="Pfam" id="PF02852">
    <property type="entry name" value="Pyr_redox_dim"/>
    <property type="match status" value="1"/>
</dbReference>
<dbReference type="RefSeq" id="WP_005604997.1">
    <property type="nucleotide sequence ID" value="NZ_CP102283.1"/>
</dbReference>
<dbReference type="PRINTS" id="PR00411">
    <property type="entry name" value="PNDRDTASEI"/>
</dbReference>